<feature type="non-terminal residue" evidence="2">
    <location>
        <position position="92"/>
    </location>
</feature>
<evidence type="ECO:0000256" key="1">
    <source>
        <dbReference type="SAM" id="MobiDB-lite"/>
    </source>
</evidence>
<dbReference type="Proteomes" id="UP000298061">
    <property type="component" value="Unassembled WGS sequence"/>
</dbReference>
<feature type="region of interest" description="Disordered" evidence="1">
    <location>
        <begin position="28"/>
        <end position="92"/>
    </location>
</feature>
<comment type="caution">
    <text evidence="2">The sequence shown here is derived from an EMBL/GenBank/DDBJ whole genome shotgun (WGS) entry which is preliminary data.</text>
</comment>
<protein>
    <submittedName>
        <fullName evidence="2">Uncharacterized protein</fullName>
    </submittedName>
</protein>
<reference evidence="2 3" key="1">
    <citation type="submission" date="2019-02" db="EMBL/GenBank/DDBJ databases">
        <title>Genome sequencing of the rare red list fungi Hericium alpestre (H. flagellum).</title>
        <authorList>
            <person name="Buettner E."/>
            <person name="Kellner H."/>
        </authorList>
    </citation>
    <scope>NUCLEOTIDE SEQUENCE [LARGE SCALE GENOMIC DNA]</scope>
    <source>
        <strain evidence="2 3">DSM 108284</strain>
    </source>
</reference>
<name>A0A4Y9ZHJ8_9AGAM</name>
<gene>
    <name evidence="2" type="ORF">EWM64_g10764</name>
</gene>
<organism evidence="2 3">
    <name type="scientific">Hericium alpestre</name>
    <dbReference type="NCBI Taxonomy" id="135208"/>
    <lineage>
        <taxon>Eukaryota</taxon>
        <taxon>Fungi</taxon>
        <taxon>Dikarya</taxon>
        <taxon>Basidiomycota</taxon>
        <taxon>Agaricomycotina</taxon>
        <taxon>Agaricomycetes</taxon>
        <taxon>Russulales</taxon>
        <taxon>Hericiaceae</taxon>
        <taxon>Hericium</taxon>
    </lineage>
</organism>
<accession>A0A4Y9ZHJ8</accession>
<dbReference type="OrthoDB" id="29523at2759"/>
<dbReference type="AlphaFoldDB" id="A0A4Y9ZHJ8"/>
<evidence type="ECO:0000313" key="3">
    <source>
        <dbReference type="Proteomes" id="UP000298061"/>
    </source>
</evidence>
<keyword evidence="3" id="KW-1185">Reference proteome</keyword>
<dbReference type="EMBL" id="SFCI01003107">
    <property type="protein sequence ID" value="TFY73248.1"/>
    <property type="molecule type" value="Genomic_DNA"/>
</dbReference>
<evidence type="ECO:0000313" key="2">
    <source>
        <dbReference type="EMBL" id="TFY73248.1"/>
    </source>
</evidence>
<sequence>MAYNNREWDTGKAYVAEDAWYGITGSESQRGTVRSRVGESDYGDGKRRKYNDGGYDTTQTWEEASWDTDSYPREERSSRGGFGASAGAGAGA</sequence>
<feature type="compositionally biased region" description="Gly residues" evidence="1">
    <location>
        <begin position="80"/>
        <end position="92"/>
    </location>
</feature>
<feature type="compositionally biased region" description="Basic and acidic residues" evidence="1">
    <location>
        <begin position="36"/>
        <end position="45"/>
    </location>
</feature>
<proteinExistence type="predicted"/>